<dbReference type="InterPro" id="IPR000835">
    <property type="entry name" value="HTH_MarR-typ"/>
</dbReference>
<evidence type="ECO:0000313" key="4">
    <source>
        <dbReference type="Proteomes" id="UP000095349"/>
    </source>
</evidence>
<sequence>METPGSQTSLHRANLERVVRAVRMAGSLTQAEIARTTGLSAATVSNIVRELKDGGTVEVTPTSAGGRRARSVSLSGDAGIVIGVDFGHTHLRVAVGNLAHQVLAEESEPLDVDASSAEGFDRAEQLVKRLIETTGIGPGKVIGVGLGVPGPIDVSSGTLGSTSILPGWSGINPGQELSRRLGVPVYVDNDANLGALGELVWGAGRGVRDLAYIKVASGVGAGLVIDGQIYRGPGGTAGEIGHITLDESGPVCRCGNRGCLETFAAARYVLPLLQPSHGPDLTMERVVRLAREGDPGCRRVVADVGRHIGSGVANLCNLLNPSRVVLGGDLAEAGELVLAPIRESVSRYAIPSAARQLAVSPGALGGRAEVLGALALVLSEMGDSTLLDGARPSGRRPTAPAFT</sequence>
<dbReference type="PROSITE" id="PS01125">
    <property type="entry name" value="ROK"/>
    <property type="match status" value="1"/>
</dbReference>
<dbReference type="STRING" id="285473.A4G23_04630"/>
<dbReference type="Gene3D" id="3.30.420.40">
    <property type="match status" value="2"/>
</dbReference>
<dbReference type="AlphaFoldDB" id="A0A1D8G8F8"/>
<dbReference type="InterPro" id="IPR036388">
    <property type="entry name" value="WH-like_DNA-bd_sf"/>
</dbReference>
<evidence type="ECO:0000313" key="3">
    <source>
        <dbReference type="EMBL" id="AOT61741.1"/>
    </source>
</evidence>
<dbReference type="CDD" id="cd24076">
    <property type="entry name" value="ASKHA_ATPase_ROK_BsXylR-like"/>
    <property type="match status" value="1"/>
</dbReference>
<dbReference type="PANTHER" id="PTHR18964:SF173">
    <property type="entry name" value="GLUCOKINASE"/>
    <property type="match status" value="1"/>
</dbReference>
<dbReference type="InterPro" id="IPR036390">
    <property type="entry name" value="WH_DNA-bd_sf"/>
</dbReference>
<comment type="similarity">
    <text evidence="1">Belongs to the ROK (NagC/XylR) family.</text>
</comment>
<dbReference type="GO" id="GO:0003700">
    <property type="term" value="F:DNA-binding transcription factor activity"/>
    <property type="evidence" value="ECO:0007669"/>
    <property type="project" value="InterPro"/>
</dbReference>
<dbReference type="KEGG" id="srn:A4G23_04630"/>
<evidence type="ECO:0000256" key="1">
    <source>
        <dbReference type="ARBA" id="ARBA00006479"/>
    </source>
</evidence>
<proteinExistence type="inferred from homology"/>
<organism evidence="3 4">
    <name type="scientific">Streptomyces rubrolavendulae</name>
    <dbReference type="NCBI Taxonomy" id="285473"/>
    <lineage>
        <taxon>Bacteria</taxon>
        <taxon>Bacillati</taxon>
        <taxon>Actinomycetota</taxon>
        <taxon>Actinomycetes</taxon>
        <taxon>Kitasatosporales</taxon>
        <taxon>Streptomycetaceae</taxon>
        <taxon>Streptomyces</taxon>
    </lineage>
</organism>
<dbReference type="Gene3D" id="1.10.10.10">
    <property type="entry name" value="Winged helix-like DNA-binding domain superfamily/Winged helix DNA-binding domain"/>
    <property type="match status" value="1"/>
</dbReference>
<accession>A0A1D8G8F8</accession>
<dbReference type="InterPro" id="IPR043129">
    <property type="entry name" value="ATPase_NBD"/>
</dbReference>
<dbReference type="RefSeq" id="WP_069978595.1">
    <property type="nucleotide sequence ID" value="NZ_CP017316.1"/>
</dbReference>
<dbReference type="PANTHER" id="PTHR18964">
    <property type="entry name" value="ROK (REPRESSOR, ORF, KINASE) FAMILY"/>
    <property type="match status" value="1"/>
</dbReference>
<evidence type="ECO:0000259" key="2">
    <source>
        <dbReference type="Pfam" id="PF12802"/>
    </source>
</evidence>
<dbReference type="Pfam" id="PF12802">
    <property type="entry name" value="MarR_2"/>
    <property type="match status" value="1"/>
</dbReference>
<dbReference type="InterPro" id="IPR000600">
    <property type="entry name" value="ROK"/>
</dbReference>
<dbReference type="Proteomes" id="UP000095349">
    <property type="component" value="Chromosome"/>
</dbReference>
<dbReference type="Pfam" id="PF00480">
    <property type="entry name" value="ROK"/>
    <property type="match status" value="1"/>
</dbReference>
<feature type="domain" description="HTH marR-type" evidence="2">
    <location>
        <begin position="17"/>
        <end position="68"/>
    </location>
</feature>
<dbReference type="PATRIC" id="fig|285473.5.peg.4878"/>
<dbReference type="SUPFAM" id="SSF53067">
    <property type="entry name" value="Actin-like ATPase domain"/>
    <property type="match status" value="1"/>
</dbReference>
<dbReference type="EMBL" id="CP017316">
    <property type="protein sequence ID" value="AOT61741.1"/>
    <property type="molecule type" value="Genomic_DNA"/>
</dbReference>
<dbReference type="OrthoDB" id="3189808at2"/>
<keyword evidence="4" id="KW-1185">Reference proteome</keyword>
<reference evidence="3 4" key="1">
    <citation type="submission" date="2016-09" db="EMBL/GenBank/DDBJ databases">
        <title>Streptomyces rubrolavendulae MJM4426 Genome sequencing and assembly.</title>
        <authorList>
            <person name="Kim J.-G."/>
        </authorList>
    </citation>
    <scope>NUCLEOTIDE SEQUENCE [LARGE SCALE GENOMIC DNA]</scope>
    <source>
        <strain evidence="3 4">MJM4426</strain>
    </source>
</reference>
<gene>
    <name evidence="3" type="primary">nagC_7</name>
    <name evidence="3" type="ORF">A4G23_04630</name>
</gene>
<name>A0A1D8G8F8_9ACTN</name>
<dbReference type="InterPro" id="IPR049874">
    <property type="entry name" value="ROK_cs"/>
</dbReference>
<protein>
    <submittedName>
        <fullName evidence="3">N-acetylglucosamine repressor</fullName>
    </submittedName>
</protein>
<dbReference type="SUPFAM" id="SSF46785">
    <property type="entry name" value="Winged helix' DNA-binding domain"/>
    <property type="match status" value="1"/>
</dbReference>